<accession>A0A3Q9KEP7</accession>
<reference evidence="1 2" key="1">
    <citation type="submission" date="2018-04" db="EMBL/GenBank/DDBJ databases">
        <title>Complete genome sequences of Streptomyces lydicus strain WYEC and characterization of antagonistic properties of biological control agents.</title>
        <authorList>
            <person name="Mariita R.M."/>
            <person name="Sello J.K."/>
        </authorList>
    </citation>
    <scope>NUCLEOTIDE SEQUENCE [LARGE SCALE GENOMIC DNA]</scope>
    <source>
        <strain evidence="1 2">WYEC 108</strain>
    </source>
</reference>
<dbReference type="AlphaFoldDB" id="A0A3Q9KEP7"/>
<dbReference type="Proteomes" id="UP000275579">
    <property type="component" value="Chromosome"/>
</dbReference>
<organism evidence="1 2">
    <name type="scientific">Streptomyces lydicus</name>
    <dbReference type="NCBI Taxonomy" id="47763"/>
    <lineage>
        <taxon>Bacteria</taxon>
        <taxon>Bacillati</taxon>
        <taxon>Actinomycetota</taxon>
        <taxon>Actinomycetes</taxon>
        <taxon>Kitasatosporales</taxon>
        <taxon>Streptomycetaceae</taxon>
        <taxon>Streptomyces</taxon>
    </lineage>
</organism>
<dbReference type="EMBL" id="CP029042">
    <property type="protein sequence ID" value="AZS75274.1"/>
    <property type="molecule type" value="Genomic_DNA"/>
</dbReference>
<evidence type="ECO:0000313" key="1">
    <source>
        <dbReference type="EMBL" id="AZS75274.1"/>
    </source>
</evidence>
<gene>
    <name evidence="1" type="ORF">DDE74_34075</name>
</gene>
<name>A0A3Q9KEP7_9ACTN</name>
<protein>
    <submittedName>
        <fullName evidence="1">Uncharacterized protein</fullName>
    </submittedName>
</protein>
<sequence length="97" mass="10386">MRPARLRLPAHCRPTDSHIAAEQEALVGHFTARLQAGDSPTDDDLAEELGDEVRPQLSSLVAKGWLVVDAERSLTLSRIGQAAVSSRRDVFGGGPGQ</sequence>
<evidence type="ECO:0000313" key="2">
    <source>
        <dbReference type="Proteomes" id="UP000275579"/>
    </source>
</evidence>
<dbReference type="RefSeq" id="WP_127154038.1">
    <property type="nucleotide sequence ID" value="NZ_CP029042.1"/>
</dbReference>
<proteinExistence type="predicted"/>